<dbReference type="GO" id="GO:0008203">
    <property type="term" value="P:cholesterol metabolic process"/>
    <property type="evidence" value="ECO:0007669"/>
    <property type="project" value="TreeGrafter"/>
</dbReference>
<keyword evidence="6 10" id="KW-1133">Transmembrane helix</keyword>
<evidence type="ECO:0000256" key="5">
    <source>
        <dbReference type="ARBA" id="ARBA00022824"/>
    </source>
</evidence>
<dbReference type="EMBL" id="CAJFCJ010000007">
    <property type="protein sequence ID" value="CAD5117426.1"/>
    <property type="molecule type" value="Genomic_DNA"/>
</dbReference>
<evidence type="ECO:0000256" key="1">
    <source>
        <dbReference type="ARBA" id="ARBA00004477"/>
    </source>
</evidence>
<evidence type="ECO:0000256" key="6">
    <source>
        <dbReference type="ARBA" id="ARBA00022989"/>
    </source>
</evidence>
<dbReference type="Proteomes" id="UP000549394">
    <property type="component" value="Unassembled WGS sequence"/>
</dbReference>
<feature type="transmembrane region" description="Helical" evidence="10">
    <location>
        <begin position="480"/>
        <end position="499"/>
    </location>
</feature>
<organism evidence="11 12">
    <name type="scientific">Dimorphilus gyrociliatus</name>
    <dbReference type="NCBI Taxonomy" id="2664684"/>
    <lineage>
        <taxon>Eukaryota</taxon>
        <taxon>Metazoa</taxon>
        <taxon>Spiralia</taxon>
        <taxon>Lophotrochozoa</taxon>
        <taxon>Annelida</taxon>
        <taxon>Polychaeta</taxon>
        <taxon>Polychaeta incertae sedis</taxon>
        <taxon>Dinophilidae</taxon>
        <taxon>Dimorphilus</taxon>
    </lineage>
</organism>
<comment type="caution">
    <text evidence="11">The sequence shown here is derived from an EMBL/GenBank/DDBJ whole genome shotgun (WGS) entry which is preliminary data.</text>
</comment>
<evidence type="ECO:0000256" key="8">
    <source>
        <dbReference type="ARBA" id="ARBA00023315"/>
    </source>
</evidence>
<feature type="region of interest" description="Disordered" evidence="9">
    <location>
        <begin position="1"/>
        <end position="24"/>
    </location>
</feature>
<dbReference type="OrthoDB" id="10039049at2759"/>
<evidence type="ECO:0000256" key="4">
    <source>
        <dbReference type="ARBA" id="ARBA00022692"/>
    </source>
</evidence>
<dbReference type="Pfam" id="PF03062">
    <property type="entry name" value="MBOAT"/>
    <property type="match status" value="1"/>
</dbReference>
<evidence type="ECO:0000256" key="10">
    <source>
        <dbReference type="SAM" id="Phobius"/>
    </source>
</evidence>
<keyword evidence="7 10" id="KW-0472">Membrane</keyword>
<gene>
    <name evidence="11" type="ORF">DGYR_LOCUS5955</name>
</gene>
<dbReference type="InterPro" id="IPR014371">
    <property type="entry name" value="Oat_ACAT_DAG_ARE"/>
</dbReference>
<feature type="transmembrane region" description="Helical" evidence="10">
    <location>
        <begin position="454"/>
        <end position="473"/>
    </location>
</feature>
<feature type="transmembrane region" description="Helical" evidence="10">
    <location>
        <begin position="171"/>
        <end position="196"/>
    </location>
</feature>
<sequence length="532" mass="62175">MSDKEETSNEVRRRNTPKTDSNHNAANCKDEIDITSSLYGNLQLLRDRAELFKANLVSTLDEKLSDSLDDFLIELEKLEQIKVGSRGEKASLAAADKRSTWKLDRKDGELPDKQFVARRSVLTELLDISHIRSIYHIFVAILIVFSLHTIVKDILDNSSTSLKFELIIWGFGKLPLVICLWMCMMAFSTAFLYPFFQNWAKFRKNGKLRLMDLPWMGIYGLYMIGFMVVPCYYVHSHSFPIASSVVCACEQVRLIMKQHAFIRENLDRALEKGIIPDFSKYLYFLFIPTLVYRDEYPRTRVIRWNYVVSNLAQVVACLLYVYYIFLRFVAQLFSKFSNEHLSLKDLVSSCFACMMPASLMLFIAFFAILHSWMNAWAEMLTFADRLFYRDWWNSRTFSNYYRTWNVVVHDWLYTYVYKDAVNIFGKYNRAAAMSSVFLLSAVVHEFILVVSFGFFYPVLFVLFMGAGFGLMFIKGKNQKWNIGMWVALFMGTGILLYTYSLEWYARKLCPNVYTGIKHYIIPRSWLSCKVEN</sequence>
<evidence type="ECO:0000256" key="3">
    <source>
        <dbReference type="ARBA" id="ARBA00022679"/>
    </source>
</evidence>
<reference evidence="11 12" key="1">
    <citation type="submission" date="2020-08" db="EMBL/GenBank/DDBJ databases">
        <authorList>
            <person name="Hejnol A."/>
        </authorList>
    </citation>
    <scope>NUCLEOTIDE SEQUENCE [LARGE SCALE GENOMIC DNA]</scope>
</reference>
<comment type="subcellular location">
    <subcellularLocation>
        <location evidence="1">Endoplasmic reticulum membrane</location>
        <topology evidence="1">Multi-pass membrane protein</topology>
    </subcellularLocation>
</comment>
<dbReference type="GO" id="GO:0005789">
    <property type="term" value="C:endoplasmic reticulum membrane"/>
    <property type="evidence" value="ECO:0007669"/>
    <property type="project" value="UniProtKB-SubCell"/>
</dbReference>
<feature type="compositionally biased region" description="Basic and acidic residues" evidence="9">
    <location>
        <begin position="1"/>
        <end position="13"/>
    </location>
</feature>
<keyword evidence="3" id="KW-0808">Transferase</keyword>
<evidence type="ECO:0000256" key="2">
    <source>
        <dbReference type="ARBA" id="ARBA00009010"/>
    </source>
</evidence>
<feature type="transmembrane region" description="Helical" evidence="10">
    <location>
        <begin position="216"/>
        <end position="235"/>
    </location>
</feature>
<evidence type="ECO:0000256" key="9">
    <source>
        <dbReference type="SAM" id="MobiDB-lite"/>
    </source>
</evidence>
<proteinExistence type="inferred from homology"/>
<keyword evidence="8" id="KW-0012">Acyltransferase</keyword>
<protein>
    <submittedName>
        <fullName evidence="11">DgyrCDS6196</fullName>
    </submittedName>
</protein>
<feature type="transmembrane region" description="Helical" evidence="10">
    <location>
        <begin position="134"/>
        <end position="151"/>
    </location>
</feature>
<dbReference type="PANTHER" id="PTHR10408:SF8">
    <property type="entry name" value="O-ACYLTRANSFERASE"/>
    <property type="match status" value="1"/>
</dbReference>
<feature type="transmembrane region" description="Helical" evidence="10">
    <location>
        <begin position="304"/>
        <end position="326"/>
    </location>
</feature>
<keyword evidence="5" id="KW-0256">Endoplasmic reticulum</keyword>
<feature type="transmembrane region" description="Helical" evidence="10">
    <location>
        <begin position="346"/>
        <end position="369"/>
    </location>
</feature>
<feature type="transmembrane region" description="Helical" evidence="10">
    <location>
        <begin position="274"/>
        <end position="292"/>
    </location>
</feature>
<dbReference type="InterPro" id="IPR004299">
    <property type="entry name" value="MBOAT_fam"/>
</dbReference>
<accession>A0A7I8VMD9</accession>
<dbReference type="AlphaFoldDB" id="A0A7I8VMD9"/>
<dbReference type="PANTHER" id="PTHR10408">
    <property type="entry name" value="STEROL O-ACYLTRANSFERASE"/>
    <property type="match status" value="1"/>
</dbReference>
<comment type="similarity">
    <text evidence="2">Belongs to the membrane-bound acyltransferase family. Sterol o-acyltransferase subfamily.</text>
</comment>
<keyword evidence="12" id="KW-1185">Reference proteome</keyword>
<name>A0A7I8VMD9_9ANNE</name>
<evidence type="ECO:0000313" key="11">
    <source>
        <dbReference type="EMBL" id="CAD5117426.1"/>
    </source>
</evidence>
<evidence type="ECO:0000313" key="12">
    <source>
        <dbReference type="Proteomes" id="UP000549394"/>
    </source>
</evidence>
<keyword evidence="4 10" id="KW-0812">Transmembrane</keyword>
<evidence type="ECO:0000256" key="7">
    <source>
        <dbReference type="ARBA" id="ARBA00023136"/>
    </source>
</evidence>
<dbReference type="GO" id="GO:0008374">
    <property type="term" value="F:O-acyltransferase activity"/>
    <property type="evidence" value="ECO:0007669"/>
    <property type="project" value="InterPro"/>
</dbReference>